<sequence length="1092" mass="122925">MTTSDVPSAVAVASPHGLPACSRCHRPLGNQLVRALDGTFHPECFTCMDCNAPVAAKFFPYDNNDGQIQPLCERDYFRRLGLVCEHCQEALRGPYIIALDKKYHTDHFTCSACSTVFGPEDSYYEHNGQVFCHFHYSTQFAVSCAGCQMAILKQYVEIDKKDVVEHWHPECYMIHKYWNVRISSPSLRDGEVVLRHEAPPKNPAELVERQREMEEKVYRIWTVLSAFEESSAVCISEMLLHVSNGAYVEGICLSERFLVHVEALFSGVDELDRIHHFKYTREAKMLCKKIINFFSLLSRTQEMKKPGITQELLSLVTGLAHYLKILIRVGLTTALRLERVVGKNIAVSRLLAKLMEVAGKEGHSRDSQRLVKAKQTSDLCHVCKATIEDQCIKHGEYRWHVNCFCCRQCKRNLSQELSQVTFSSATLSAVCAQCAGVGENQPETFEYVTKLTQYAYLLRVALSRLCNFLQITDNQLSSMDFNIKTKTHLPKDMPSTKEVTSSPTALHTGRAIPSDEKSALPSYPTHISDVKHVQATNLNRKVSRSFKTAKRNTIMGNAENNPRLSTDTIPEDEDGNQHVPARHDSLLRRLDQHKVLPPLPAEEQYQYQQQENQRQLRLDDLPKVAAKSFGENHRPSIHDQPSMKMGGVLISQTTGKPRVYLSELSALQYMIIRHVAVVHIEPYVREHFSLSELLNLIDTKKASIWGKFFTSLMHGAKKPAKVKEDGTFGVSLDVLTEKTGVESNLAASPSPVRVAAFIDDAVTAMRQMDMTIEGIFRKNGNIRRLKAVSDQLDKNPHDVDLSSEPPVQIAALLKKFLRELPDPLLTYKLHGLFTCALRLENPVARIRVLHLACCMLPRVNRDTMEVLFLFFRWVAGFSHVTTDVGSRMDIPNLARVIAPNILTTNSKDPLKDDSFTSIRVVEQMLESFDELCLVPEDLEPFLQDPKFKDGKADLSSKDFLKKVEQMMKHSNKSSMMSSASPSTSSSINDVRYLEIQQYQQQQSQHHSPTSIYAQQGYLPYPNQHPQSDFKPPQQVSQRQSSLSQSAQGHPGQTNLSQAAVPNRTSSAAATTDLYGPPSPLKHSASPELHGGL</sequence>
<dbReference type="InParanoid" id="A0A1X2HTB5"/>
<dbReference type="GO" id="GO:0046872">
    <property type="term" value="F:metal ion binding"/>
    <property type="evidence" value="ECO:0007669"/>
    <property type="project" value="UniProtKB-KW"/>
</dbReference>
<dbReference type="InterPro" id="IPR000198">
    <property type="entry name" value="RhoGAP_dom"/>
</dbReference>
<dbReference type="SMART" id="SM00324">
    <property type="entry name" value="RhoGAP"/>
    <property type="match status" value="1"/>
</dbReference>
<dbReference type="Gene3D" id="2.10.110.10">
    <property type="entry name" value="Cysteine Rich Protein"/>
    <property type="match status" value="4"/>
</dbReference>
<gene>
    <name evidence="10" type="ORF">BCR43DRAFT_509868</name>
</gene>
<dbReference type="PROSITE" id="PS50238">
    <property type="entry name" value="RHOGAP"/>
    <property type="match status" value="1"/>
</dbReference>
<comment type="subcellular location">
    <subcellularLocation>
        <location evidence="1">Nucleus</location>
    </subcellularLocation>
</comment>
<dbReference type="GO" id="GO:0005737">
    <property type="term" value="C:cytoplasm"/>
    <property type="evidence" value="ECO:0007669"/>
    <property type="project" value="TreeGrafter"/>
</dbReference>
<keyword evidence="3" id="KW-0677">Repeat</keyword>
<dbReference type="GO" id="GO:0005634">
    <property type="term" value="C:nucleus"/>
    <property type="evidence" value="ECO:0007669"/>
    <property type="project" value="UniProtKB-SubCell"/>
</dbReference>
<dbReference type="PROSITE" id="PS50023">
    <property type="entry name" value="LIM_DOMAIN_2"/>
    <property type="match status" value="3"/>
</dbReference>
<feature type="domain" description="Rho-GAP" evidence="9">
    <location>
        <begin position="730"/>
        <end position="932"/>
    </location>
</feature>
<dbReference type="Gene3D" id="1.10.555.10">
    <property type="entry name" value="Rho GTPase activation protein"/>
    <property type="match status" value="1"/>
</dbReference>
<dbReference type="AlphaFoldDB" id="A0A1X2HTB5"/>
<name>A0A1X2HTB5_SYNRA</name>
<evidence type="ECO:0000313" key="10">
    <source>
        <dbReference type="EMBL" id="ORZ02734.1"/>
    </source>
</evidence>
<dbReference type="InterPro" id="IPR008936">
    <property type="entry name" value="Rho_GTPase_activation_prot"/>
</dbReference>
<feature type="region of interest" description="Disordered" evidence="7">
    <location>
        <begin position="487"/>
        <end position="520"/>
    </location>
</feature>
<keyword evidence="5" id="KW-0539">Nucleus</keyword>
<feature type="compositionally biased region" description="Low complexity" evidence="7">
    <location>
        <begin position="1033"/>
        <end position="1047"/>
    </location>
</feature>
<dbReference type="SMART" id="SM00132">
    <property type="entry name" value="LIM"/>
    <property type="match status" value="3"/>
</dbReference>
<dbReference type="STRING" id="13706.A0A1X2HTB5"/>
<keyword evidence="11" id="KW-1185">Reference proteome</keyword>
<evidence type="ECO:0000256" key="1">
    <source>
        <dbReference type="ARBA" id="ARBA00004123"/>
    </source>
</evidence>
<dbReference type="Pfam" id="PF00620">
    <property type="entry name" value="RhoGAP"/>
    <property type="match status" value="1"/>
</dbReference>
<dbReference type="GO" id="GO:0030036">
    <property type="term" value="P:actin cytoskeleton organization"/>
    <property type="evidence" value="ECO:0007669"/>
    <property type="project" value="TreeGrafter"/>
</dbReference>
<proteinExistence type="predicted"/>
<dbReference type="InterPro" id="IPR001781">
    <property type="entry name" value="Znf_LIM"/>
</dbReference>
<dbReference type="Pfam" id="PF00412">
    <property type="entry name" value="LIM"/>
    <property type="match status" value="3"/>
</dbReference>
<dbReference type="EMBL" id="MCGN01000001">
    <property type="protein sequence ID" value="ORZ02734.1"/>
    <property type="molecule type" value="Genomic_DNA"/>
</dbReference>
<feature type="compositionally biased region" description="Polar residues" evidence="7">
    <location>
        <begin position="1050"/>
        <end position="1069"/>
    </location>
</feature>
<organism evidence="10 11">
    <name type="scientific">Syncephalastrum racemosum</name>
    <name type="common">Filamentous fungus</name>
    <dbReference type="NCBI Taxonomy" id="13706"/>
    <lineage>
        <taxon>Eukaryota</taxon>
        <taxon>Fungi</taxon>
        <taxon>Fungi incertae sedis</taxon>
        <taxon>Mucoromycota</taxon>
        <taxon>Mucoromycotina</taxon>
        <taxon>Mucoromycetes</taxon>
        <taxon>Mucorales</taxon>
        <taxon>Syncephalastraceae</taxon>
        <taxon>Syncephalastrum</taxon>
    </lineage>
</organism>
<evidence type="ECO:0000259" key="9">
    <source>
        <dbReference type="PROSITE" id="PS50238"/>
    </source>
</evidence>
<dbReference type="PANTHER" id="PTHR24215:SF10">
    <property type="entry name" value="RHO-GTPASE-ACTIVATING PROTEIN LRG1"/>
    <property type="match status" value="1"/>
</dbReference>
<evidence type="ECO:0000256" key="3">
    <source>
        <dbReference type="ARBA" id="ARBA00022737"/>
    </source>
</evidence>
<dbReference type="OMA" id="QCSAKFF"/>
<dbReference type="Proteomes" id="UP000242180">
    <property type="component" value="Unassembled WGS sequence"/>
</dbReference>
<dbReference type="OrthoDB" id="20689at2759"/>
<evidence type="ECO:0000313" key="11">
    <source>
        <dbReference type="Proteomes" id="UP000242180"/>
    </source>
</evidence>
<accession>A0A1X2HTB5</accession>
<protein>
    <recommendedName>
        <fullName evidence="12">RhoGAP-domain-containing protein</fullName>
    </recommendedName>
</protein>
<dbReference type="PROSITE" id="PS00478">
    <property type="entry name" value="LIM_DOMAIN_1"/>
    <property type="match status" value="3"/>
</dbReference>
<feature type="region of interest" description="Disordered" evidence="7">
    <location>
        <begin position="1015"/>
        <end position="1092"/>
    </location>
</feature>
<reference evidence="10 11" key="1">
    <citation type="submission" date="2016-07" db="EMBL/GenBank/DDBJ databases">
        <title>Pervasive Adenine N6-methylation of Active Genes in Fungi.</title>
        <authorList>
            <consortium name="DOE Joint Genome Institute"/>
            <person name="Mondo S.J."/>
            <person name="Dannebaum R.O."/>
            <person name="Kuo R.C."/>
            <person name="Labutti K."/>
            <person name="Haridas S."/>
            <person name="Kuo A."/>
            <person name="Salamov A."/>
            <person name="Ahrendt S.R."/>
            <person name="Lipzen A."/>
            <person name="Sullivan W."/>
            <person name="Andreopoulos W.B."/>
            <person name="Clum A."/>
            <person name="Lindquist E."/>
            <person name="Daum C."/>
            <person name="Ramamoorthy G.K."/>
            <person name="Gryganskyi A."/>
            <person name="Culley D."/>
            <person name="Magnuson J.K."/>
            <person name="James T.Y."/>
            <person name="O'Malley M.A."/>
            <person name="Stajich J.E."/>
            <person name="Spatafora J.W."/>
            <person name="Visel A."/>
            <person name="Grigoriev I.V."/>
        </authorList>
    </citation>
    <scope>NUCLEOTIDE SEQUENCE [LARGE SCALE GENOMIC DNA]</scope>
    <source>
        <strain evidence="10 11">NRRL 2496</strain>
    </source>
</reference>
<dbReference type="CDD" id="cd09391">
    <property type="entry name" value="LIM1_Lrg1p_like"/>
    <property type="match status" value="1"/>
</dbReference>
<feature type="domain" description="LIM zinc-binding" evidence="8">
    <location>
        <begin position="19"/>
        <end position="82"/>
    </location>
</feature>
<evidence type="ECO:0000259" key="8">
    <source>
        <dbReference type="PROSITE" id="PS50023"/>
    </source>
</evidence>
<keyword evidence="2 6" id="KW-0479">Metal-binding</keyword>
<dbReference type="PANTHER" id="PTHR24215">
    <property type="entry name" value="RHO-GTPASE-ACTIVATING PROTEIN LRG1"/>
    <property type="match status" value="1"/>
</dbReference>
<evidence type="ECO:0000256" key="4">
    <source>
        <dbReference type="ARBA" id="ARBA00022833"/>
    </source>
</evidence>
<dbReference type="SUPFAM" id="SSF57716">
    <property type="entry name" value="Glucocorticoid receptor-like (DNA-binding domain)"/>
    <property type="match status" value="3"/>
</dbReference>
<feature type="domain" description="LIM zinc-binding" evidence="8">
    <location>
        <begin position="378"/>
        <end position="441"/>
    </location>
</feature>
<feature type="compositionally biased region" description="Low complexity" evidence="7">
    <location>
        <begin position="972"/>
        <end position="986"/>
    </location>
</feature>
<keyword evidence="6" id="KW-0440">LIM domain</keyword>
<evidence type="ECO:0000256" key="5">
    <source>
        <dbReference type="ARBA" id="ARBA00023242"/>
    </source>
</evidence>
<dbReference type="CDD" id="cd09392">
    <property type="entry name" value="LIM2_Lrg1p_like"/>
    <property type="match status" value="1"/>
</dbReference>
<evidence type="ECO:0000256" key="2">
    <source>
        <dbReference type="ARBA" id="ARBA00022723"/>
    </source>
</evidence>
<evidence type="ECO:0000256" key="6">
    <source>
        <dbReference type="PROSITE-ProRule" id="PRU00125"/>
    </source>
</evidence>
<comment type="caution">
    <text evidence="10">The sequence shown here is derived from an EMBL/GenBank/DDBJ whole genome shotgun (WGS) entry which is preliminary data.</text>
</comment>
<evidence type="ECO:0008006" key="12">
    <source>
        <dbReference type="Google" id="ProtNLM"/>
    </source>
</evidence>
<feature type="region of interest" description="Disordered" evidence="7">
    <location>
        <begin position="967"/>
        <end position="986"/>
    </location>
</feature>
<keyword evidence="4 6" id="KW-0862">Zinc</keyword>
<feature type="domain" description="LIM zinc-binding" evidence="8">
    <location>
        <begin position="83"/>
        <end position="142"/>
    </location>
</feature>
<dbReference type="FunCoup" id="A0A1X2HTB5">
    <property type="interactions" value="227"/>
</dbReference>
<evidence type="ECO:0000256" key="7">
    <source>
        <dbReference type="SAM" id="MobiDB-lite"/>
    </source>
</evidence>
<dbReference type="GO" id="GO:0007165">
    <property type="term" value="P:signal transduction"/>
    <property type="evidence" value="ECO:0007669"/>
    <property type="project" value="InterPro"/>
</dbReference>
<dbReference type="SUPFAM" id="SSF48350">
    <property type="entry name" value="GTPase activation domain, GAP"/>
    <property type="match status" value="1"/>
</dbReference>